<proteinExistence type="predicted"/>
<dbReference type="AlphaFoldDB" id="A0AA88Q2Y6"/>
<dbReference type="EMBL" id="JAUYZG010000006">
    <property type="protein sequence ID" value="KAK2905329.1"/>
    <property type="molecule type" value="Genomic_DNA"/>
</dbReference>
<name>A0AA88Q2Y6_9TELE</name>
<sequence length="152" mass="17385">MEYSELESEHGLIPALATEQGRQETPYSYFHRLRRAYFGARNEPGMEEDPDFKSLFLRNLHPIVSHHLGISACPHSMPMKQLRDLTQKAFNKHMASTKGVCKTPLILNCTTQNPKQAPEGTQHHRNAKPFYRKTLVSRGQSHHNGNRPRAAE</sequence>
<dbReference type="Proteomes" id="UP001187343">
    <property type="component" value="Unassembled WGS sequence"/>
</dbReference>
<evidence type="ECO:0000313" key="2">
    <source>
        <dbReference type="Proteomes" id="UP001187343"/>
    </source>
</evidence>
<gene>
    <name evidence="1" type="ORF">Q8A67_007128</name>
</gene>
<reference evidence="1" key="1">
    <citation type="submission" date="2023-08" db="EMBL/GenBank/DDBJ databases">
        <title>Chromosome-level Genome Assembly of mud carp (Cirrhinus molitorella).</title>
        <authorList>
            <person name="Liu H."/>
        </authorList>
    </citation>
    <scope>NUCLEOTIDE SEQUENCE</scope>
    <source>
        <strain evidence="1">Prfri</strain>
        <tissue evidence="1">Muscle</tissue>
    </source>
</reference>
<organism evidence="1 2">
    <name type="scientific">Cirrhinus molitorella</name>
    <name type="common">mud carp</name>
    <dbReference type="NCBI Taxonomy" id="172907"/>
    <lineage>
        <taxon>Eukaryota</taxon>
        <taxon>Metazoa</taxon>
        <taxon>Chordata</taxon>
        <taxon>Craniata</taxon>
        <taxon>Vertebrata</taxon>
        <taxon>Euteleostomi</taxon>
        <taxon>Actinopterygii</taxon>
        <taxon>Neopterygii</taxon>
        <taxon>Teleostei</taxon>
        <taxon>Ostariophysi</taxon>
        <taxon>Cypriniformes</taxon>
        <taxon>Cyprinidae</taxon>
        <taxon>Labeoninae</taxon>
        <taxon>Labeonini</taxon>
        <taxon>Cirrhinus</taxon>
    </lineage>
</organism>
<protein>
    <submittedName>
        <fullName evidence="1">Uncharacterized protein</fullName>
    </submittedName>
</protein>
<keyword evidence="2" id="KW-1185">Reference proteome</keyword>
<comment type="caution">
    <text evidence="1">The sequence shown here is derived from an EMBL/GenBank/DDBJ whole genome shotgun (WGS) entry which is preliminary data.</text>
</comment>
<evidence type="ECO:0000313" key="1">
    <source>
        <dbReference type="EMBL" id="KAK2905329.1"/>
    </source>
</evidence>
<accession>A0AA88Q2Y6</accession>